<comment type="catalytic activity">
    <reaction evidence="2">
        <text>UTP + H2O = UMP + diphosphate + H(+)</text>
        <dbReference type="Rhea" id="RHEA:29395"/>
        <dbReference type="ChEBI" id="CHEBI:15377"/>
        <dbReference type="ChEBI" id="CHEBI:15378"/>
        <dbReference type="ChEBI" id="CHEBI:33019"/>
        <dbReference type="ChEBI" id="CHEBI:46398"/>
        <dbReference type="ChEBI" id="CHEBI:57865"/>
        <dbReference type="EC" id="3.6.1.9"/>
    </reaction>
</comment>
<keyword evidence="2" id="KW-0546">Nucleotide metabolism</keyword>
<dbReference type="GO" id="GO:0047429">
    <property type="term" value="F:nucleoside triphosphate diphosphatase activity"/>
    <property type="evidence" value="ECO:0007669"/>
    <property type="project" value="UniProtKB-EC"/>
</dbReference>
<organism evidence="3 4">
    <name type="scientific">Arthrospiribacter ruber</name>
    <dbReference type="NCBI Taxonomy" id="2487934"/>
    <lineage>
        <taxon>Bacteria</taxon>
        <taxon>Pseudomonadati</taxon>
        <taxon>Bacteroidota</taxon>
        <taxon>Cytophagia</taxon>
        <taxon>Cytophagales</taxon>
        <taxon>Cyclobacteriaceae</taxon>
        <taxon>Arthrospiribacter</taxon>
    </lineage>
</organism>
<dbReference type="PANTHER" id="PTHR43213:SF5">
    <property type="entry name" value="BIFUNCTIONAL DTTP_UTP PYROPHOSPHATASE_METHYLTRANSFERASE PROTEIN-RELATED"/>
    <property type="match status" value="1"/>
</dbReference>
<name>A0A951MBW9_9BACT</name>
<dbReference type="PANTHER" id="PTHR43213">
    <property type="entry name" value="BIFUNCTIONAL DTTP/UTP PYROPHOSPHATASE/METHYLTRANSFERASE PROTEIN-RELATED"/>
    <property type="match status" value="1"/>
</dbReference>
<proteinExistence type="inferred from homology"/>
<feature type="active site" description="Proton acceptor" evidence="2">
    <location>
        <position position="75"/>
    </location>
</feature>
<comment type="subcellular location">
    <subcellularLocation>
        <location evidence="2">Cytoplasm</location>
    </subcellularLocation>
</comment>
<dbReference type="InterPro" id="IPR003697">
    <property type="entry name" value="Maf-like"/>
</dbReference>
<evidence type="ECO:0000256" key="2">
    <source>
        <dbReference type="HAMAP-Rule" id="MF_00528"/>
    </source>
</evidence>
<comment type="catalytic activity">
    <reaction evidence="2">
        <text>dTTP + H2O = dTMP + diphosphate + H(+)</text>
        <dbReference type="Rhea" id="RHEA:28534"/>
        <dbReference type="ChEBI" id="CHEBI:15377"/>
        <dbReference type="ChEBI" id="CHEBI:15378"/>
        <dbReference type="ChEBI" id="CHEBI:33019"/>
        <dbReference type="ChEBI" id="CHEBI:37568"/>
        <dbReference type="ChEBI" id="CHEBI:63528"/>
        <dbReference type="EC" id="3.6.1.9"/>
    </reaction>
</comment>
<dbReference type="EMBL" id="RPHB01000001">
    <property type="protein sequence ID" value="MBW3466555.1"/>
    <property type="molecule type" value="Genomic_DNA"/>
</dbReference>
<dbReference type="PIRSF" id="PIRSF006305">
    <property type="entry name" value="Maf"/>
    <property type="match status" value="1"/>
</dbReference>
<dbReference type="AlphaFoldDB" id="A0A951MBW9"/>
<evidence type="ECO:0000256" key="1">
    <source>
        <dbReference type="ARBA" id="ARBA00022801"/>
    </source>
</evidence>
<dbReference type="HAMAP" id="MF_00528">
    <property type="entry name" value="Maf"/>
    <property type="match status" value="1"/>
</dbReference>
<gene>
    <name evidence="3" type="primary">maf</name>
    <name evidence="3" type="ORF">EGN73_01840</name>
</gene>
<evidence type="ECO:0000313" key="3">
    <source>
        <dbReference type="EMBL" id="MBW3466555.1"/>
    </source>
</evidence>
<comment type="cofactor">
    <cofactor evidence="2">
        <name>a divalent metal cation</name>
        <dbReference type="ChEBI" id="CHEBI:60240"/>
    </cofactor>
</comment>
<comment type="similarity">
    <text evidence="2">Belongs to the Maf family. YhdE subfamily.</text>
</comment>
<accession>A0A951MBW9</accession>
<comment type="caution">
    <text evidence="3">The sequence shown here is derived from an EMBL/GenBank/DDBJ whole genome shotgun (WGS) entry which is preliminary data.</text>
</comment>
<feature type="site" description="Important for substrate specificity" evidence="2">
    <location>
        <position position="76"/>
    </location>
</feature>
<dbReference type="Pfam" id="PF02545">
    <property type="entry name" value="Maf"/>
    <property type="match status" value="1"/>
</dbReference>
<dbReference type="Proteomes" id="UP000727490">
    <property type="component" value="Unassembled WGS sequence"/>
</dbReference>
<dbReference type="EC" id="3.6.1.9" evidence="2"/>
<dbReference type="CDD" id="cd00555">
    <property type="entry name" value="Maf"/>
    <property type="match status" value="1"/>
</dbReference>
<keyword evidence="2" id="KW-0963">Cytoplasm</keyword>
<comment type="function">
    <text evidence="2">Nucleoside triphosphate pyrophosphatase that hydrolyzes dTTP and UTP. May have a dual role in cell division arrest and in preventing the incorporation of modified nucleotides into cellular nucleic acids.</text>
</comment>
<keyword evidence="4" id="KW-1185">Reference proteome</keyword>
<reference evidence="3 4" key="1">
    <citation type="journal article" date="2020" name="Syst. Appl. Microbiol.">
        <title>Arthrospiribacter ruber gen. nov., sp. nov., a novel bacterium isolated from Arthrospira cultures.</title>
        <authorList>
            <person name="Waleron M."/>
            <person name="Misztak A."/>
            <person name="Waleron M.M."/>
            <person name="Furmaniak M."/>
            <person name="Mrozik A."/>
            <person name="Waleron K."/>
        </authorList>
    </citation>
    <scope>NUCLEOTIDE SEQUENCE [LARGE SCALE GENOMIC DNA]</scope>
    <source>
        <strain evidence="3 4">DPMB0001</strain>
    </source>
</reference>
<comment type="caution">
    <text evidence="2">Lacks conserved residue(s) required for the propagation of feature annotation.</text>
</comment>
<dbReference type="RefSeq" id="WP_219286532.1">
    <property type="nucleotide sequence ID" value="NZ_RPHB01000001.1"/>
</dbReference>
<evidence type="ECO:0000313" key="4">
    <source>
        <dbReference type="Proteomes" id="UP000727490"/>
    </source>
</evidence>
<sequence>MIDLKDKKLILASKSPRRSELLKGLELDFEIRTKEVEEDFPEDLEAIDVAAYLSRKKAMAFHEEIGENEILLTSDTVVLSEGKVLGKPNDQEEARLMLKSLSGKTHHVISAITLKSRNKEITRSDVVTVHFKDLREEEIIHYVQHYTPMDKAGSYGIQEWIGYIGVKSIEGSFFSVMGLPVHLVYEELQAWEEEG</sequence>
<feature type="site" description="Important for substrate specificity" evidence="2">
    <location>
        <position position="158"/>
    </location>
</feature>
<dbReference type="GO" id="GO:0009117">
    <property type="term" value="P:nucleotide metabolic process"/>
    <property type="evidence" value="ECO:0007669"/>
    <property type="project" value="UniProtKB-KW"/>
</dbReference>
<keyword evidence="1 2" id="KW-0378">Hydrolase</keyword>
<dbReference type="GO" id="GO:0005737">
    <property type="term" value="C:cytoplasm"/>
    <property type="evidence" value="ECO:0007669"/>
    <property type="project" value="UniProtKB-SubCell"/>
</dbReference>
<dbReference type="NCBIfam" id="TIGR00172">
    <property type="entry name" value="maf"/>
    <property type="match status" value="1"/>
</dbReference>
<feature type="site" description="Important for substrate specificity" evidence="2">
    <location>
        <position position="17"/>
    </location>
</feature>
<protein>
    <recommendedName>
        <fullName evidence="2">dTTP/UTP pyrophosphatase</fullName>
        <shortName evidence="2">dTTPase/UTPase</shortName>
        <ecNumber evidence="2">3.6.1.9</ecNumber>
    </recommendedName>
    <alternativeName>
        <fullName evidence="2">Nucleoside triphosphate pyrophosphatase</fullName>
    </alternativeName>
    <alternativeName>
        <fullName evidence="2">Nucleotide pyrophosphatase</fullName>
        <shortName evidence="2">Nucleotide PPase</shortName>
    </alternativeName>
</protein>